<keyword evidence="6" id="KW-1185">Reference proteome</keyword>
<dbReference type="Gene3D" id="2.40.50.140">
    <property type="entry name" value="Nucleic acid-binding proteins"/>
    <property type="match status" value="1"/>
</dbReference>
<dbReference type="Proteomes" id="UP001445335">
    <property type="component" value="Unassembled WGS sequence"/>
</dbReference>
<feature type="compositionally biased region" description="Low complexity" evidence="4">
    <location>
        <begin position="68"/>
        <end position="77"/>
    </location>
</feature>
<accession>A0AAW1RTR2</accession>
<comment type="caution">
    <text evidence="5">The sequence shown here is derived from an EMBL/GenBank/DDBJ whole genome shotgun (WGS) entry which is preliminary data.</text>
</comment>
<dbReference type="PANTHER" id="PTHR10744:SF1">
    <property type="entry name" value="SMALL RIBOSOMAL SUBUNIT PROTEIN US17M"/>
    <property type="match status" value="1"/>
</dbReference>
<protein>
    <submittedName>
        <fullName evidence="5">Uncharacterized protein</fullName>
    </submittedName>
</protein>
<dbReference type="GO" id="GO:0003735">
    <property type="term" value="F:structural constituent of ribosome"/>
    <property type="evidence" value="ECO:0007669"/>
    <property type="project" value="InterPro"/>
</dbReference>
<evidence type="ECO:0000313" key="5">
    <source>
        <dbReference type="EMBL" id="KAK9837284.1"/>
    </source>
</evidence>
<gene>
    <name evidence="5" type="ORF">WJX81_003332</name>
</gene>
<keyword evidence="3" id="KW-0687">Ribonucleoprotein</keyword>
<name>A0AAW1RTR2_9CHLO</name>
<dbReference type="EMBL" id="JALJOU010000022">
    <property type="protein sequence ID" value="KAK9837284.1"/>
    <property type="molecule type" value="Genomic_DNA"/>
</dbReference>
<dbReference type="GO" id="GO:0005739">
    <property type="term" value="C:mitochondrion"/>
    <property type="evidence" value="ECO:0007669"/>
    <property type="project" value="TreeGrafter"/>
</dbReference>
<keyword evidence="2" id="KW-0689">Ribosomal protein</keyword>
<dbReference type="InterPro" id="IPR012340">
    <property type="entry name" value="NA-bd_OB-fold"/>
</dbReference>
<organism evidence="5 6">
    <name type="scientific">Elliptochloris bilobata</name>
    <dbReference type="NCBI Taxonomy" id="381761"/>
    <lineage>
        <taxon>Eukaryota</taxon>
        <taxon>Viridiplantae</taxon>
        <taxon>Chlorophyta</taxon>
        <taxon>core chlorophytes</taxon>
        <taxon>Trebouxiophyceae</taxon>
        <taxon>Trebouxiophyceae incertae sedis</taxon>
        <taxon>Elliptochloris clade</taxon>
        <taxon>Elliptochloris</taxon>
    </lineage>
</organism>
<feature type="region of interest" description="Disordered" evidence="4">
    <location>
        <begin position="60"/>
        <end position="94"/>
    </location>
</feature>
<dbReference type="CDD" id="cd00364">
    <property type="entry name" value="Ribosomal_uS17"/>
    <property type="match status" value="1"/>
</dbReference>
<dbReference type="Pfam" id="PF00366">
    <property type="entry name" value="Ribosomal_S17"/>
    <property type="match status" value="1"/>
</dbReference>
<evidence type="ECO:0000313" key="6">
    <source>
        <dbReference type="Proteomes" id="UP001445335"/>
    </source>
</evidence>
<dbReference type="AlphaFoldDB" id="A0AAW1RTR2"/>
<evidence type="ECO:0000256" key="2">
    <source>
        <dbReference type="ARBA" id="ARBA00022980"/>
    </source>
</evidence>
<dbReference type="GO" id="GO:0006412">
    <property type="term" value="P:translation"/>
    <property type="evidence" value="ECO:0007669"/>
    <property type="project" value="InterPro"/>
</dbReference>
<dbReference type="PANTHER" id="PTHR10744">
    <property type="entry name" value="40S RIBOSOMAL PROTEIN S11 FAMILY MEMBER"/>
    <property type="match status" value="1"/>
</dbReference>
<proteinExistence type="inferred from homology"/>
<evidence type="ECO:0000256" key="4">
    <source>
        <dbReference type="SAM" id="MobiDB-lite"/>
    </source>
</evidence>
<evidence type="ECO:0000256" key="3">
    <source>
        <dbReference type="ARBA" id="ARBA00023274"/>
    </source>
</evidence>
<reference evidence="5 6" key="1">
    <citation type="journal article" date="2024" name="Nat. Commun.">
        <title>Phylogenomics reveals the evolutionary origins of lichenization in chlorophyte algae.</title>
        <authorList>
            <person name="Puginier C."/>
            <person name="Libourel C."/>
            <person name="Otte J."/>
            <person name="Skaloud P."/>
            <person name="Haon M."/>
            <person name="Grisel S."/>
            <person name="Petersen M."/>
            <person name="Berrin J.G."/>
            <person name="Delaux P.M."/>
            <person name="Dal Grande F."/>
            <person name="Keller J."/>
        </authorList>
    </citation>
    <scope>NUCLEOTIDE SEQUENCE [LARGE SCALE GENOMIC DNA]</scope>
    <source>
        <strain evidence="5 6">SAG 245.80</strain>
    </source>
</reference>
<comment type="similarity">
    <text evidence="1">Belongs to the universal ribosomal protein uS17 family.</text>
</comment>
<dbReference type="GO" id="GO:0005840">
    <property type="term" value="C:ribosome"/>
    <property type="evidence" value="ECO:0007669"/>
    <property type="project" value="UniProtKB-KW"/>
</dbReference>
<dbReference type="SUPFAM" id="SSF50249">
    <property type="entry name" value="Nucleic acid-binding proteins"/>
    <property type="match status" value="1"/>
</dbReference>
<evidence type="ECO:0000256" key="1">
    <source>
        <dbReference type="ARBA" id="ARBA00010254"/>
    </source>
</evidence>
<dbReference type="InterPro" id="IPR000266">
    <property type="entry name" value="Ribosomal_uS17"/>
</dbReference>
<dbReference type="GO" id="GO:1990904">
    <property type="term" value="C:ribonucleoprotein complex"/>
    <property type="evidence" value="ECO:0007669"/>
    <property type="project" value="UniProtKB-KW"/>
</dbReference>
<sequence length="94" mass="10871">MKYMIGKVVSDRMDKSIMVAVERWMILPKYGFRMKRHSKIMAHDENNECRIEAAATASEQRLRERDAAAQAAAQAPALGRRRKQRFLQDARGHI</sequence>